<dbReference type="AlphaFoldDB" id="A0A6B0UK86"/>
<name>A0A6B0UK86_IXORI</name>
<organism evidence="1">
    <name type="scientific">Ixodes ricinus</name>
    <name type="common">Common tick</name>
    <name type="synonym">Acarus ricinus</name>
    <dbReference type="NCBI Taxonomy" id="34613"/>
    <lineage>
        <taxon>Eukaryota</taxon>
        <taxon>Metazoa</taxon>
        <taxon>Ecdysozoa</taxon>
        <taxon>Arthropoda</taxon>
        <taxon>Chelicerata</taxon>
        <taxon>Arachnida</taxon>
        <taxon>Acari</taxon>
        <taxon>Parasitiformes</taxon>
        <taxon>Ixodida</taxon>
        <taxon>Ixodoidea</taxon>
        <taxon>Ixodidae</taxon>
        <taxon>Ixodinae</taxon>
        <taxon>Ixodes</taxon>
    </lineage>
</organism>
<sequence length="112" mass="12280">MATPTPGLLVGSTLAASIRFHSSWTTSSLLPSKERLYLVWSRLSSVCVYCSSESRGSACAWRVRLSTVARRSSSSMSSWPRLVLSWFLSSEHIWRYFCKASPAAPATSSVAS</sequence>
<proteinExistence type="predicted"/>
<protein>
    <submittedName>
        <fullName evidence="1">Uncharacterized protein</fullName>
    </submittedName>
</protein>
<dbReference type="EMBL" id="GIFC01007973">
    <property type="protein sequence ID" value="MXU90056.1"/>
    <property type="molecule type" value="Transcribed_RNA"/>
</dbReference>
<accession>A0A6B0UK86</accession>
<reference evidence="1" key="1">
    <citation type="submission" date="2019-12" db="EMBL/GenBank/DDBJ databases">
        <title>An insight into the sialome of adult female Ixodes ricinus ticks feeding for 6 days.</title>
        <authorList>
            <person name="Perner J."/>
            <person name="Ribeiro J.M.C."/>
        </authorList>
    </citation>
    <scope>NUCLEOTIDE SEQUENCE</scope>
    <source>
        <strain evidence="1">Semi-engorged</strain>
        <tissue evidence="1">Salivary glands</tissue>
    </source>
</reference>
<evidence type="ECO:0000313" key="1">
    <source>
        <dbReference type="EMBL" id="MXU90056.1"/>
    </source>
</evidence>